<evidence type="ECO:0000256" key="3">
    <source>
        <dbReference type="ARBA" id="ARBA00022525"/>
    </source>
</evidence>
<evidence type="ECO:0000256" key="7">
    <source>
        <dbReference type="ARBA" id="ARBA00023157"/>
    </source>
</evidence>
<keyword evidence="7" id="KW-1015">Disulfide bond</keyword>
<dbReference type="Proteomes" id="UP001364617">
    <property type="component" value="Unassembled WGS sequence"/>
</dbReference>
<comment type="subcellular location">
    <subcellularLocation>
        <location evidence="1">Secreted</location>
    </subcellularLocation>
</comment>
<dbReference type="GO" id="GO:0003676">
    <property type="term" value="F:nucleic acid binding"/>
    <property type="evidence" value="ECO:0007669"/>
    <property type="project" value="InterPro"/>
</dbReference>
<evidence type="ECO:0000256" key="5">
    <source>
        <dbReference type="ARBA" id="ARBA00022759"/>
    </source>
</evidence>
<keyword evidence="4 8" id="KW-0540">Nuclease</keyword>
<dbReference type="EMBL" id="JAYKXH010000016">
    <property type="protein sequence ID" value="KAK7141256.1"/>
    <property type="molecule type" value="Genomic_DNA"/>
</dbReference>
<accession>A0AAN9CR90</accession>
<dbReference type="InterPro" id="IPR001427">
    <property type="entry name" value="RNaseA"/>
</dbReference>
<evidence type="ECO:0000313" key="10">
    <source>
        <dbReference type="EMBL" id="KAK7141256.1"/>
    </source>
</evidence>
<proteinExistence type="inferred from homology"/>
<dbReference type="Pfam" id="PF00074">
    <property type="entry name" value="RnaseA"/>
    <property type="match status" value="1"/>
</dbReference>
<keyword evidence="11" id="KW-1185">Reference proteome</keyword>
<dbReference type="InterPro" id="IPR023411">
    <property type="entry name" value="RNaseA_AS"/>
</dbReference>
<organism evidence="10 11">
    <name type="scientific">Phoxinus phoxinus</name>
    <name type="common">Eurasian minnow</name>
    <dbReference type="NCBI Taxonomy" id="58324"/>
    <lineage>
        <taxon>Eukaryota</taxon>
        <taxon>Metazoa</taxon>
        <taxon>Chordata</taxon>
        <taxon>Craniata</taxon>
        <taxon>Vertebrata</taxon>
        <taxon>Euteleostomi</taxon>
        <taxon>Actinopterygii</taxon>
        <taxon>Neopterygii</taxon>
        <taxon>Teleostei</taxon>
        <taxon>Ostariophysi</taxon>
        <taxon>Cypriniformes</taxon>
        <taxon>Leuciscidae</taxon>
        <taxon>Phoxininae</taxon>
        <taxon>Phoxinus</taxon>
    </lineage>
</organism>
<keyword evidence="5 8" id="KW-0255">Endonuclease</keyword>
<dbReference type="PRINTS" id="PR00794">
    <property type="entry name" value="RIBONUCLEASE"/>
</dbReference>
<dbReference type="InterPro" id="IPR023412">
    <property type="entry name" value="RNaseA_domain"/>
</dbReference>
<dbReference type="SMART" id="SM00092">
    <property type="entry name" value="RNAse_Pc"/>
    <property type="match status" value="1"/>
</dbReference>
<keyword evidence="3" id="KW-0964">Secreted</keyword>
<feature type="signal peptide" evidence="8">
    <location>
        <begin position="1"/>
        <end position="24"/>
    </location>
</feature>
<evidence type="ECO:0000256" key="8">
    <source>
        <dbReference type="RuleBase" id="RU000651"/>
    </source>
</evidence>
<dbReference type="AlphaFoldDB" id="A0AAN9CR90"/>
<dbReference type="GO" id="GO:0050829">
    <property type="term" value="P:defense response to Gram-negative bacterium"/>
    <property type="evidence" value="ECO:0007669"/>
    <property type="project" value="TreeGrafter"/>
</dbReference>
<protein>
    <recommendedName>
        <fullName evidence="9">Ribonuclease A-domain domain-containing protein</fullName>
    </recommendedName>
</protein>
<comment type="caution">
    <text evidence="10">The sequence shown here is derived from an EMBL/GenBank/DDBJ whole genome shotgun (WGS) entry which is preliminary data.</text>
</comment>
<keyword evidence="6 8" id="KW-0378">Hydrolase</keyword>
<sequence>MGIHQSTVIVLLVLCAFFSLSIYGQPAEVRRRYEHFLTQHVYGAMTEQRCDRVIRERRITQSETSNNCKEVNTFIQANSNEVRAVCTGGGTRLPENRDLYISENGFPVVMCTLRSGGRRPNCNYRGGTSFRKIVVACEGGWPVHYQEGVIV</sequence>
<comment type="similarity">
    <text evidence="2 8">Belongs to the pancreatic ribonuclease family.</text>
</comment>
<evidence type="ECO:0000313" key="11">
    <source>
        <dbReference type="Proteomes" id="UP001364617"/>
    </source>
</evidence>
<dbReference type="GO" id="GO:0004540">
    <property type="term" value="F:RNA nuclease activity"/>
    <property type="evidence" value="ECO:0007669"/>
    <property type="project" value="TreeGrafter"/>
</dbReference>
<dbReference type="Gene3D" id="3.10.130.10">
    <property type="entry name" value="Ribonuclease A-like domain"/>
    <property type="match status" value="1"/>
</dbReference>
<gene>
    <name evidence="10" type="ORF">R3I93_015422</name>
</gene>
<dbReference type="GO" id="GO:0001525">
    <property type="term" value="P:angiogenesis"/>
    <property type="evidence" value="ECO:0007669"/>
    <property type="project" value="TreeGrafter"/>
</dbReference>
<feature type="chain" id="PRO_5042664348" description="Ribonuclease A-domain domain-containing protein" evidence="8">
    <location>
        <begin position="25"/>
        <end position="151"/>
    </location>
</feature>
<name>A0AAN9CR90_9TELE</name>
<dbReference type="GO" id="GO:0016787">
    <property type="term" value="F:hydrolase activity"/>
    <property type="evidence" value="ECO:0007669"/>
    <property type="project" value="UniProtKB-KW"/>
</dbReference>
<dbReference type="PROSITE" id="PS00127">
    <property type="entry name" value="RNASE_PANCREATIC"/>
    <property type="match status" value="1"/>
</dbReference>
<dbReference type="GO" id="GO:0005576">
    <property type="term" value="C:extracellular region"/>
    <property type="evidence" value="ECO:0007669"/>
    <property type="project" value="UniProtKB-SubCell"/>
</dbReference>
<reference evidence="10 11" key="1">
    <citation type="submission" date="2024-02" db="EMBL/GenBank/DDBJ databases">
        <title>Chromosome-level genome assembly of the Eurasian Minnow (Phoxinus phoxinus).</title>
        <authorList>
            <person name="Oriowo T.O."/>
            <person name="Martin S."/>
            <person name="Stange M."/>
            <person name="Chrysostomakis Y."/>
            <person name="Brown T."/>
            <person name="Winkler S."/>
            <person name="Kukowka S."/>
            <person name="Myers E.W."/>
            <person name="Bohne A."/>
        </authorList>
    </citation>
    <scope>NUCLEOTIDE SEQUENCE [LARGE SCALE GENOMIC DNA]</scope>
    <source>
        <strain evidence="10">ZFMK-TIS-60720</strain>
        <tissue evidence="10">Whole Organism</tissue>
    </source>
</reference>
<dbReference type="CDD" id="cd06265">
    <property type="entry name" value="RNase_A_canonical"/>
    <property type="match status" value="1"/>
</dbReference>
<dbReference type="SUPFAM" id="SSF54076">
    <property type="entry name" value="RNase A-like"/>
    <property type="match status" value="1"/>
</dbReference>
<feature type="domain" description="Ribonuclease A-domain" evidence="9">
    <location>
        <begin position="29"/>
        <end position="149"/>
    </location>
</feature>
<dbReference type="InterPro" id="IPR036816">
    <property type="entry name" value="RNaseA-like_dom_sf"/>
</dbReference>
<dbReference type="PANTHER" id="PTHR11437:SF10">
    <property type="entry name" value="ANGIOGENIN-RELATED"/>
    <property type="match status" value="1"/>
</dbReference>
<keyword evidence="8" id="KW-0732">Signal</keyword>
<evidence type="ECO:0000259" key="9">
    <source>
        <dbReference type="SMART" id="SM00092"/>
    </source>
</evidence>
<dbReference type="PANTHER" id="PTHR11437">
    <property type="entry name" value="RIBONUCLEASE"/>
    <property type="match status" value="1"/>
</dbReference>
<dbReference type="GO" id="GO:0004519">
    <property type="term" value="F:endonuclease activity"/>
    <property type="evidence" value="ECO:0007669"/>
    <property type="project" value="UniProtKB-KW"/>
</dbReference>
<evidence type="ECO:0000256" key="4">
    <source>
        <dbReference type="ARBA" id="ARBA00022722"/>
    </source>
</evidence>
<evidence type="ECO:0000256" key="2">
    <source>
        <dbReference type="ARBA" id="ARBA00005600"/>
    </source>
</evidence>
<evidence type="ECO:0000256" key="6">
    <source>
        <dbReference type="ARBA" id="ARBA00022801"/>
    </source>
</evidence>
<evidence type="ECO:0000256" key="1">
    <source>
        <dbReference type="ARBA" id="ARBA00004613"/>
    </source>
</evidence>
<dbReference type="GO" id="GO:0050830">
    <property type="term" value="P:defense response to Gram-positive bacterium"/>
    <property type="evidence" value="ECO:0007669"/>
    <property type="project" value="TreeGrafter"/>
</dbReference>